<proteinExistence type="predicted"/>
<evidence type="ECO:0000313" key="2">
    <source>
        <dbReference type="Proteomes" id="UP000736384"/>
    </source>
</evidence>
<organism evidence="1 2">
    <name type="scientific">Azotobacter chroococcum</name>
    <dbReference type="NCBI Taxonomy" id="353"/>
    <lineage>
        <taxon>Bacteria</taxon>
        <taxon>Pseudomonadati</taxon>
        <taxon>Pseudomonadota</taxon>
        <taxon>Gammaproteobacteria</taxon>
        <taxon>Pseudomonadales</taxon>
        <taxon>Pseudomonadaceae</taxon>
        <taxon>Azotobacter</taxon>
    </lineage>
</organism>
<protein>
    <submittedName>
        <fullName evidence="1">Uncharacterized protein</fullName>
    </submittedName>
</protein>
<evidence type="ECO:0000313" key="1">
    <source>
        <dbReference type="EMBL" id="NHN78442.1"/>
    </source>
</evidence>
<accession>A0AA44C8W9</accession>
<reference evidence="1" key="1">
    <citation type="submission" date="2020-03" db="EMBL/GenBank/DDBJ databases">
        <title>Genome assembly of Azotobacter chroococcum W5.</title>
        <authorList>
            <person name="Kannepalli A."/>
        </authorList>
    </citation>
    <scope>NUCLEOTIDE SEQUENCE</scope>
    <source>
        <strain evidence="1">W5</strain>
    </source>
</reference>
<gene>
    <name evidence="1" type="ORF">HA520_14340</name>
</gene>
<sequence>MPVRYYSSLDTGAPAQQGSRLIDYVKAILKACLVDGYGSKPAAGWSMGHEHADGFSLFNGTGYINFVANGSQCYTAYIMESITDGSTALAGGVNRRSGSWYDGSASAARQQFYTSGFYNLANPHWFVVADEKTCTFMWGVFTSGLDAGGSYAGAHHFGNYITDLGQEDFCSMGGVNTSSTSSQTRMYGYSGMVLRNPFTGLVDQGTDAIYASLGASFISGQVYSLAQYQVNELTLVRSRVHGYGTTLVGSTSVTYACACGRLRGLMTDPVLTHVYASKALSLFGVADTWQGRVQPITLAGGKQLVPCWPNTGDMGYFVSLDSADWG</sequence>
<name>A0AA44C8W9_9GAMM</name>
<dbReference type="Proteomes" id="UP000736384">
    <property type="component" value="Unassembled WGS sequence"/>
</dbReference>
<comment type="caution">
    <text evidence="1">The sequence shown here is derived from an EMBL/GenBank/DDBJ whole genome shotgun (WGS) entry which is preliminary data.</text>
</comment>
<dbReference type="RefSeq" id="WP_165893158.1">
    <property type="nucleotide sequence ID" value="NZ_JAAPAP010000010.1"/>
</dbReference>
<dbReference type="AlphaFoldDB" id="A0AA44C8W9"/>
<dbReference type="EMBL" id="JAAPAP010000010">
    <property type="protein sequence ID" value="NHN78442.1"/>
    <property type="molecule type" value="Genomic_DNA"/>
</dbReference>